<dbReference type="PANTHER" id="PTHR42941:SF1">
    <property type="entry name" value="SLL1037 PROTEIN"/>
    <property type="match status" value="1"/>
</dbReference>
<keyword evidence="1" id="KW-0732">Signal</keyword>
<protein>
    <submittedName>
        <fullName evidence="2">TAXI family TRAP transporter solute-binding subunit</fullName>
    </submittedName>
</protein>
<dbReference type="Gene3D" id="3.40.190.10">
    <property type="entry name" value="Periplasmic binding protein-like II"/>
    <property type="match status" value="2"/>
</dbReference>
<dbReference type="Pfam" id="PF16868">
    <property type="entry name" value="NMT1_3"/>
    <property type="match status" value="1"/>
</dbReference>
<accession>A0ABV9D331</accession>
<dbReference type="NCBIfam" id="TIGR02122">
    <property type="entry name" value="TRAP_TAXI"/>
    <property type="match status" value="1"/>
</dbReference>
<reference evidence="3" key="1">
    <citation type="journal article" date="2019" name="Int. J. Syst. Evol. Microbiol.">
        <title>The Global Catalogue of Microorganisms (GCM) 10K type strain sequencing project: providing services to taxonomists for standard genome sequencing and annotation.</title>
        <authorList>
            <consortium name="The Broad Institute Genomics Platform"/>
            <consortium name="The Broad Institute Genome Sequencing Center for Infectious Disease"/>
            <person name="Wu L."/>
            <person name="Ma J."/>
        </authorList>
    </citation>
    <scope>NUCLEOTIDE SEQUENCE [LARGE SCALE GENOMIC DNA]</scope>
    <source>
        <strain evidence="3">CGMCC 1.12121</strain>
    </source>
</reference>
<dbReference type="PANTHER" id="PTHR42941">
    <property type="entry name" value="SLL1037 PROTEIN"/>
    <property type="match status" value="1"/>
</dbReference>
<dbReference type="Proteomes" id="UP001596030">
    <property type="component" value="Unassembled WGS sequence"/>
</dbReference>
<dbReference type="EMBL" id="JBHSEU010000016">
    <property type="protein sequence ID" value="MFC4539179.1"/>
    <property type="molecule type" value="Genomic_DNA"/>
</dbReference>
<evidence type="ECO:0000256" key="1">
    <source>
        <dbReference type="SAM" id="SignalP"/>
    </source>
</evidence>
<feature type="signal peptide" evidence="1">
    <location>
        <begin position="1"/>
        <end position="23"/>
    </location>
</feature>
<comment type="caution">
    <text evidence="2">The sequence shown here is derived from an EMBL/GenBank/DDBJ whole genome shotgun (WGS) entry which is preliminary data.</text>
</comment>
<evidence type="ECO:0000313" key="3">
    <source>
        <dbReference type="Proteomes" id="UP001596030"/>
    </source>
</evidence>
<name>A0ABV9D331_9GAMM</name>
<gene>
    <name evidence="2" type="ORF">ACFO0U_10365</name>
</gene>
<dbReference type="RefSeq" id="WP_246974230.1">
    <property type="nucleotide sequence ID" value="NZ_JAKGAN010000005.1"/>
</dbReference>
<evidence type="ECO:0000313" key="2">
    <source>
        <dbReference type="EMBL" id="MFC4539179.1"/>
    </source>
</evidence>
<organism evidence="2 3">
    <name type="scientific">Chromohalobacter sarecensis</name>
    <dbReference type="NCBI Taxonomy" id="245294"/>
    <lineage>
        <taxon>Bacteria</taxon>
        <taxon>Pseudomonadati</taxon>
        <taxon>Pseudomonadota</taxon>
        <taxon>Gammaproteobacteria</taxon>
        <taxon>Oceanospirillales</taxon>
        <taxon>Halomonadaceae</taxon>
        <taxon>Chromohalobacter</taxon>
    </lineage>
</organism>
<proteinExistence type="predicted"/>
<keyword evidence="3" id="KW-1185">Reference proteome</keyword>
<sequence length="318" mass="33546">MSYFKTKTVAFAALLLFASATQAQQLGIGTMGQGTSGYSMGAAIARVLSENGIDALVQPSAGTSSYLPLIDMGELDLGIANAIEVSDAVSGNGYFEGHALENIAPAARLYPFRVGVFVRDDSGIQTVADLAGHSVTYGFTSQATMNRVLDAILAAGGLEPSDIEQVMVPNIVRGVNAFVTGQADGAFFAAGSGKVTEADASVGGIHFLPLPESDEAEARLQDVIPQAYVDNIEPREGLTGIDDPMPMMAYDYMLVVGTHVPDEEVARIVTILRDNKQALVDSFGAFQDMDPDAMYVDIGVPYHPGALNVLNTEEKTDN</sequence>
<dbReference type="SUPFAM" id="SSF53850">
    <property type="entry name" value="Periplasmic binding protein-like II"/>
    <property type="match status" value="1"/>
</dbReference>
<dbReference type="InterPro" id="IPR011852">
    <property type="entry name" value="TRAP_TAXI"/>
</dbReference>
<feature type="chain" id="PRO_5046989167" evidence="1">
    <location>
        <begin position="24"/>
        <end position="318"/>
    </location>
</feature>